<feature type="domain" description="Histidine kinase/HSP90-like ATPase" evidence="2">
    <location>
        <begin position="464"/>
        <end position="562"/>
    </location>
</feature>
<dbReference type="Pfam" id="PF02518">
    <property type="entry name" value="HATPase_c"/>
    <property type="match status" value="1"/>
</dbReference>
<dbReference type="Gene3D" id="6.10.340.10">
    <property type="match status" value="1"/>
</dbReference>
<feature type="transmembrane region" description="Helical" evidence="1">
    <location>
        <begin position="15"/>
        <end position="39"/>
    </location>
</feature>
<evidence type="ECO:0000256" key="1">
    <source>
        <dbReference type="SAM" id="Phobius"/>
    </source>
</evidence>
<protein>
    <submittedName>
        <fullName evidence="4">Sensor histidine kinase</fullName>
    </submittedName>
</protein>
<dbReference type="GO" id="GO:0016020">
    <property type="term" value="C:membrane"/>
    <property type="evidence" value="ECO:0007669"/>
    <property type="project" value="InterPro"/>
</dbReference>
<dbReference type="InterPro" id="IPR010559">
    <property type="entry name" value="Sig_transdc_His_kin_internal"/>
</dbReference>
<accession>A0A2N5NLZ9</accession>
<name>A0A2N5NLZ9_MEDGN</name>
<organism evidence="4 5">
    <name type="scientific">Mediterraneibacter gnavus</name>
    <name type="common">Ruminococcus gnavus</name>
    <dbReference type="NCBI Taxonomy" id="33038"/>
    <lineage>
        <taxon>Bacteria</taxon>
        <taxon>Bacillati</taxon>
        <taxon>Bacillota</taxon>
        <taxon>Clostridia</taxon>
        <taxon>Lachnospirales</taxon>
        <taxon>Lachnospiraceae</taxon>
        <taxon>Mediterraneibacter</taxon>
    </lineage>
</organism>
<keyword evidence="1" id="KW-0812">Transmembrane</keyword>
<dbReference type="GO" id="GO:0000155">
    <property type="term" value="F:phosphorelay sensor kinase activity"/>
    <property type="evidence" value="ECO:0007669"/>
    <property type="project" value="InterPro"/>
</dbReference>
<dbReference type="InterPro" id="IPR036890">
    <property type="entry name" value="HATPase_C_sf"/>
</dbReference>
<dbReference type="Gene3D" id="3.30.565.10">
    <property type="entry name" value="Histidine kinase-like ATPase, C-terminal domain"/>
    <property type="match status" value="1"/>
</dbReference>
<dbReference type="InterPro" id="IPR050640">
    <property type="entry name" value="Bact_2-comp_sensor_kinase"/>
</dbReference>
<dbReference type="RefSeq" id="WP_101879162.1">
    <property type="nucleotide sequence ID" value="NZ_NIHM01000002.1"/>
</dbReference>
<keyword evidence="4" id="KW-0418">Kinase</keyword>
<dbReference type="InterPro" id="IPR003594">
    <property type="entry name" value="HATPase_dom"/>
</dbReference>
<dbReference type="PANTHER" id="PTHR34220">
    <property type="entry name" value="SENSOR HISTIDINE KINASE YPDA"/>
    <property type="match status" value="1"/>
</dbReference>
<gene>
    <name evidence="4" type="ORF">CDL18_03000</name>
</gene>
<evidence type="ECO:0000259" key="2">
    <source>
        <dbReference type="Pfam" id="PF02518"/>
    </source>
</evidence>
<dbReference type="EMBL" id="NIHM01000002">
    <property type="protein sequence ID" value="PLT57937.1"/>
    <property type="molecule type" value="Genomic_DNA"/>
</dbReference>
<dbReference type="Pfam" id="PF06580">
    <property type="entry name" value="His_kinase"/>
    <property type="match status" value="1"/>
</dbReference>
<evidence type="ECO:0000313" key="4">
    <source>
        <dbReference type="EMBL" id="PLT57937.1"/>
    </source>
</evidence>
<keyword evidence="1" id="KW-1133">Transmembrane helix</keyword>
<feature type="transmembrane region" description="Helical" evidence="1">
    <location>
        <begin position="276"/>
        <end position="297"/>
    </location>
</feature>
<reference evidence="4 5" key="1">
    <citation type="journal article" date="2017" name="Genome Med.">
        <title>A novel Ruminococcus gnavus clade enriched in inflammatory bowel disease patients.</title>
        <authorList>
            <person name="Hall A.B."/>
            <person name="Yassour M."/>
            <person name="Sauk J."/>
            <person name="Garner A."/>
            <person name="Jiang X."/>
            <person name="Arthur T."/>
            <person name="Lagoudas G.K."/>
            <person name="Vatanen T."/>
            <person name="Fornelos N."/>
            <person name="Wilson R."/>
            <person name="Bertha M."/>
            <person name="Cohen M."/>
            <person name="Garber J."/>
            <person name="Khalili H."/>
            <person name="Gevers D."/>
            <person name="Ananthakrishnan A.N."/>
            <person name="Kugathasan S."/>
            <person name="Lander E.S."/>
            <person name="Blainey P."/>
            <person name="Vlamakis H."/>
            <person name="Xavier R.J."/>
            <person name="Huttenhower C."/>
        </authorList>
    </citation>
    <scope>NUCLEOTIDE SEQUENCE [LARGE SCALE GENOMIC DNA]</scope>
    <source>
        <strain evidence="4 5">RJX1118</strain>
    </source>
</reference>
<comment type="caution">
    <text evidence="4">The sequence shown here is derived from an EMBL/GenBank/DDBJ whole genome shotgun (WGS) entry which is preliminary data.</text>
</comment>
<feature type="domain" description="Signal transduction histidine kinase internal region" evidence="3">
    <location>
        <begin position="369"/>
        <end position="445"/>
    </location>
</feature>
<keyword evidence="4" id="KW-0808">Transferase</keyword>
<sequence length="569" mass="64981">MKKIKHNKNSISFSFFRSISITSILFMVLLFLGISGLFLKHSFQLEGKNALQQLSYISGQFQYYLDATENYSKTILSDDTVQEYMKDYLAAKYSSNATTNVKQHIRQIIQSTPFIHSVSLYSDQGLLLVSTEPNSSQMNLCDPALSPVWRVGMKRHLNDRHKEVKVLSYIRPFYNINSGRMLGYVELSIPETQISGIYKQYNTTNELFLIDKNGQVQSSNGNPELDSQYEYMDLILKNLNSQYFFAGGNLLFFTPFSTLDWYVLNQIPIVSFLAPLFAMFCLSLLIAALVMVLCVFASHHIAQKVTYPLSYLISHIQTVKEGNWVPIHEIPCNDEVASLLSSFNSMIAIQTKMRDDLIEAEKLKQQLSLSLLQQQVNPHFLYNTLDNICALAELDEKETLIQLVMNLSSFYRSSLSNGKMHISIGQELEISRAYLEILQIRYFHKFDFTITCPEALKNYSCIKLLLQPILENSIYHGIKGLDRHGILHIEAEDTGDCIRFTISDNGRGFSKEDYEKIWQEDADHFGIKSIQQRILLYYGPGYGLSMQSPQTGGCITMITLPKQEGLPCH</sequence>
<feature type="transmembrane region" description="Helical" evidence="1">
    <location>
        <begin position="243"/>
        <end position="264"/>
    </location>
</feature>
<dbReference type="Proteomes" id="UP000234849">
    <property type="component" value="Unassembled WGS sequence"/>
</dbReference>
<keyword evidence="1" id="KW-0472">Membrane</keyword>
<proteinExistence type="predicted"/>
<evidence type="ECO:0000259" key="3">
    <source>
        <dbReference type="Pfam" id="PF06580"/>
    </source>
</evidence>
<dbReference type="SUPFAM" id="SSF55874">
    <property type="entry name" value="ATPase domain of HSP90 chaperone/DNA topoisomerase II/histidine kinase"/>
    <property type="match status" value="1"/>
</dbReference>
<evidence type="ECO:0000313" key="5">
    <source>
        <dbReference type="Proteomes" id="UP000234849"/>
    </source>
</evidence>
<dbReference type="PANTHER" id="PTHR34220:SF7">
    <property type="entry name" value="SENSOR HISTIDINE KINASE YPDA"/>
    <property type="match status" value="1"/>
</dbReference>
<dbReference type="AlphaFoldDB" id="A0A2N5NLZ9"/>